<evidence type="ECO:0000256" key="1">
    <source>
        <dbReference type="SAM" id="MobiDB-lite"/>
    </source>
</evidence>
<sequence length="113" mass="12616">MATKLDLYNSFYPHLITEAPFLSPDVLPNKFAKMNLGNSEPRRVAGESFVETQPPDQPPQPSRRANKRPRYQNLETSSSGQNEEEDGGGDDRDGPRYPHTKIRAGMRSAEAAD</sequence>
<evidence type="ECO:0000313" key="3">
    <source>
        <dbReference type="Proteomes" id="UP000558688"/>
    </source>
</evidence>
<feature type="region of interest" description="Disordered" evidence="1">
    <location>
        <begin position="36"/>
        <end position="113"/>
    </location>
</feature>
<proteinExistence type="predicted"/>
<comment type="caution">
    <text evidence="2">The sequence shown here is derived from an EMBL/GenBank/DDBJ whole genome shotgun (WGS) entry which is preliminary data.</text>
</comment>
<organism evidence="2 3">
    <name type="scientific">Fusarium oxysporum</name>
    <name type="common">Fusarium vascular wilt</name>
    <dbReference type="NCBI Taxonomy" id="5507"/>
    <lineage>
        <taxon>Eukaryota</taxon>
        <taxon>Fungi</taxon>
        <taxon>Dikarya</taxon>
        <taxon>Ascomycota</taxon>
        <taxon>Pezizomycotina</taxon>
        <taxon>Sordariomycetes</taxon>
        <taxon>Hypocreomycetidae</taxon>
        <taxon>Hypocreales</taxon>
        <taxon>Nectriaceae</taxon>
        <taxon>Fusarium</taxon>
        <taxon>Fusarium oxysporum species complex</taxon>
    </lineage>
</organism>
<dbReference type="Proteomes" id="UP000558688">
    <property type="component" value="Unassembled WGS sequence"/>
</dbReference>
<accession>A0A8H4ZK24</accession>
<dbReference type="EMBL" id="JAAFOW010003829">
    <property type="protein sequence ID" value="KAF5247306.1"/>
    <property type="molecule type" value="Genomic_DNA"/>
</dbReference>
<gene>
    <name evidence="2" type="ORF">FOXYS1_15134</name>
</gene>
<evidence type="ECO:0000313" key="2">
    <source>
        <dbReference type="EMBL" id="KAF5247306.1"/>
    </source>
</evidence>
<name>A0A8H4ZK24_FUSOX</name>
<dbReference type="AlphaFoldDB" id="A0A8H4ZK24"/>
<protein>
    <submittedName>
        <fullName evidence="2">Uncharacterized protein</fullName>
    </submittedName>
</protein>
<reference evidence="2" key="1">
    <citation type="submission" date="2020-02" db="EMBL/GenBank/DDBJ databases">
        <title>Identification and distribution of gene clusters putatively required for synthesis of sphingolipid metabolism inhibitors in phylogenetically diverse species of the filamentous fungus Fusarium.</title>
        <authorList>
            <person name="Kim H.-S."/>
            <person name="Busman M."/>
            <person name="Brown D.W."/>
            <person name="Divon H."/>
            <person name="Uhlig S."/>
            <person name="Proctor R.H."/>
        </authorList>
    </citation>
    <scope>NUCLEOTIDE SEQUENCE [LARGE SCALE GENOMIC DNA]</scope>
    <source>
        <strain evidence="2">NRRL 39464</strain>
    </source>
</reference>